<keyword evidence="2" id="KW-1185">Reference proteome</keyword>
<dbReference type="Proteomes" id="UP000240357">
    <property type="component" value="Unassembled WGS sequence"/>
</dbReference>
<evidence type="ECO:0000313" key="1">
    <source>
        <dbReference type="EMBL" id="PSR55346.1"/>
    </source>
</evidence>
<accession>A0A2T2YIL9</accession>
<comment type="caution">
    <text evidence="1">The sequence shown here is derived from an EMBL/GenBank/DDBJ whole genome shotgun (WGS) entry which is preliminary data.</text>
</comment>
<reference evidence="1 2" key="1">
    <citation type="submission" date="2018-03" db="EMBL/GenBank/DDBJ databases">
        <title>Adhaeribacter sp. HMF7605 Genome sequencing and assembly.</title>
        <authorList>
            <person name="Kang H."/>
            <person name="Kang J."/>
            <person name="Cha I."/>
            <person name="Kim H."/>
            <person name="Joh K."/>
        </authorList>
    </citation>
    <scope>NUCLEOTIDE SEQUENCE [LARGE SCALE GENOMIC DNA]</scope>
    <source>
        <strain evidence="1 2">HMF7605</strain>
    </source>
</reference>
<organism evidence="1 2">
    <name type="scientific">Adhaeribacter arboris</name>
    <dbReference type="NCBI Taxonomy" id="2072846"/>
    <lineage>
        <taxon>Bacteria</taxon>
        <taxon>Pseudomonadati</taxon>
        <taxon>Bacteroidota</taxon>
        <taxon>Cytophagia</taxon>
        <taxon>Cytophagales</taxon>
        <taxon>Hymenobacteraceae</taxon>
        <taxon>Adhaeribacter</taxon>
    </lineage>
</organism>
<dbReference type="AlphaFoldDB" id="A0A2T2YIL9"/>
<name>A0A2T2YIL9_9BACT</name>
<protein>
    <recommendedName>
        <fullName evidence="3">Restriction endonuclease type IV Mrr domain-containing protein</fullName>
    </recommendedName>
</protein>
<evidence type="ECO:0000313" key="2">
    <source>
        <dbReference type="Proteomes" id="UP000240357"/>
    </source>
</evidence>
<gene>
    <name evidence="1" type="ORF">AHMF7605_18450</name>
</gene>
<sequence>MGFYEIVPSDIDEFTNIKSIEVEDEEWQEYMSKISESDVKGKLCEILKEIPSKDWGGESNDLFATQIHQSGRRTTAAFVLKGPSKFGEMKLTHLDKNADQIFRLAQSPAKLLIVQHSHNIGEAVGATLRAFAVSPHNPRHYCLIDGRDTYKILKAYDKL</sequence>
<dbReference type="EMBL" id="PYFT01000001">
    <property type="protein sequence ID" value="PSR55346.1"/>
    <property type="molecule type" value="Genomic_DNA"/>
</dbReference>
<proteinExistence type="predicted"/>
<evidence type="ECO:0008006" key="3">
    <source>
        <dbReference type="Google" id="ProtNLM"/>
    </source>
</evidence>